<evidence type="ECO:0000313" key="2">
    <source>
        <dbReference type="EMBL" id="KAJ1169718.1"/>
    </source>
</evidence>
<protein>
    <submittedName>
        <fullName evidence="2">Uncharacterized protein</fullName>
    </submittedName>
</protein>
<dbReference type="Proteomes" id="UP001066276">
    <property type="component" value="Chromosome 4_1"/>
</dbReference>
<organism evidence="2 3">
    <name type="scientific">Pleurodeles waltl</name>
    <name type="common">Iberian ribbed newt</name>
    <dbReference type="NCBI Taxonomy" id="8319"/>
    <lineage>
        <taxon>Eukaryota</taxon>
        <taxon>Metazoa</taxon>
        <taxon>Chordata</taxon>
        <taxon>Craniata</taxon>
        <taxon>Vertebrata</taxon>
        <taxon>Euteleostomi</taxon>
        <taxon>Amphibia</taxon>
        <taxon>Batrachia</taxon>
        <taxon>Caudata</taxon>
        <taxon>Salamandroidea</taxon>
        <taxon>Salamandridae</taxon>
        <taxon>Pleurodelinae</taxon>
        <taxon>Pleurodeles</taxon>
    </lineage>
</organism>
<evidence type="ECO:0000313" key="3">
    <source>
        <dbReference type="Proteomes" id="UP001066276"/>
    </source>
</evidence>
<accession>A0AAV7T110</accession>
<dbReference type="AlphaFoldDB" id="A0AAV7T110"/>
<proteinExistence type="predicted"/>
<gene>
    <name evidence="2" type="ORF">NDU88_001609</name>
</gene>
<evidence type="ECO:0000256" key="1">
    <source>
        <dbReference type="SAM" id="MobiDB-lite"/>
    </source>
</evidence>
<feature type="region of interest" description="Disordered" evidence="1">
    <location>
        <begin position="1"/>
        <end position="137"/>
    </location>
</feature>
<feature type="compositionally biased region" description="Basic and acidic residues" evidence="1">
    <location>
        <begin position="29"/>
        <end position="59"/>
    </location>
</feature>
<sequence>MLRLRVRPWTSVPGRRPSHWFPATTAGTEDSRKEASWFLRGERPDSEREFEGVDRRRGTGDYGGRCPGRRRNCSLEERTDVGIQNGGDPLQRRGPLAPGSTRVSRGQSRYGSVRRGGKEREAGGGRRRVKEDTGTAL</sequence>
<dbReference type="EMBL" id="JANPWB010000007">
    <property type="protein sequence ID" value="KAJ1169718.1"/>
    <property type="molecule type" value="Genomic_DNA"/>
</dbReference>
<reference evidence="2" key="1">
    <citation type="journal article" date="2022" name="bioRxiv">
        <title>Sequencing and chromosome-scale assembly of the giantPleurodeles waltlgenome.</title>
        <authorList>
            <person name="Brown T."/>
            <person name="Elewa A."/>
            <person name="Iarovenko S."/>
            <person name="Subramanian E."/>
            <person name="Araus A.J."/>
            <person name="Petzold A."/>
            <person name="Susuki M."/>
            <person name="Suzuki K.-i.T."/>
            <person name="Hayashi T."/>
            <person name="Toyoda A."/>
            <person name="Oliveira C."/>
            <person name="Osipova E."/>
            <person name="Leigh N.D."/>
            <person name="Simon A."/>
            <person name="Yun M.H."/>
        </authorList>
    </citation>
    <scope>NUCLEOTIDE SEQUENCE</scope>
    <source>
        <strain evidence="2">20211129_DDA</strain>
        <tissue evidence="2">Liver</tissue>
    </source>
</reference>
<name>A0AAV7T110_PLEWA</name>
<feature type="compositionally biased region" description="Basic and acidic residues" evidence="1">
    <location>
        <begin position="116"/>
        <end position="137"/>
    </location>
</feature>
<comment type="caution">
    <text evidence="2">The sequence shown here is derived from an EMBL/GenBank/DDBJ whole genome shotgun (WGS) entry which is preliminary data.</text>
</comment>
<keyword evidence="3" id="KW-1185">Reference proteome</keyword>
<feature type="compositionally biased region" description="Polar residues" evidence="1">
    <location>
        <begin position="101"/>
        <end position="110"/>
    </location>
</feature>